<accession>A0ABP0ED19</accession>
<feature type="domain" description="Conserved oligomeric Golgi complex subunit 2 N-terminal" evidence="9">
    <location>
        <begin position="11"/>
        <end position="79"/>
    </location>
</feature>
<gene>
    <name evidence="10" type="ORF">CAAN4_E06282</name>
</gene>
<protein>
    <recommendedName>
        <fullName evidence="3">Conserved oligomeric Golgi complex subunit 2</fullName>
    </recommendedName>
    <alternativeName>
        <fullName evidence="8">Component of oligomeric Golgi complex 2</fullName>
    </alternativeName>
</protein>
<keyword evidence="4" id="KW-0813">Transport</keyword>
<evidence type="ECO:0000313" key="10">
    <source>
        <dbReference type="EMBL" id="CAK7907614.1"/>
    </source>
</evidence>
<evidence type="ECO:0000256" key="5">
    <source>
        <dbReference type="ARBA" id="ARBA00022927"/>
    </source>
</evidence>
<keyword evidence="11" id="KW-1185">Reference proteome</keyword>
<comment type="similarity">
    <text evidence="2">Belongs to the COG2 family.</text>
</comment>
<name>A0ABP0ED19_9ASCO</name>
<keyword evidence="5" id="KW-0653">Protein transport</keyword>
<dbReference type="EMBL" id="OZ004257">
    <property type="protein sequence ID" value="CAK7907614.1"/>
    <property type="molecule type" value="Genomic_DNA"/>
</dbReference>
<evidence type="ECO:0000256" key="1">
    <source>
        <dbReference type="ARBA" id="ARBA00004395"/>
    </source>
</evidence>
<dbReference type="InterPro" id="IPR009316">
    <property type="entry name" value="COG2"/>
</dbReference>
<keyword evidence="7" id="KW-0472">Membrane</keyword>
<reference evidence="10 11" key="1">
    <citation type="submission" date="2024-01" db="EMBL/GenBank/DDBJ databases">
        <authorList>
            <consortium name="Genoscope - CEA"/>
            <person name="William W."/>
        </authorList>
    </citation>
    <scope>NUCLEOTIDE SEQUENCE [LARGE SCALE GENOMIC DNA]</scope>
    <source>
        <strain evidence="10 11">29B2s-10</strain>
    </source>
</reference>
<evidence type="ECO:0000313" key="11">
    <source>
        <dbReference type="Proteomes" id="UP001497600"/>
    </source>
</evidence>
<evidence type="ECO:0000256" key="4">
    <source>
        <dbReference type="ARBA" id="ARBA00022448"/>
    </source>
</evidence>
<sequence length="243" mass="27977">MDFPYPTTITRDDFQTTNFGPDKFLFENHRFTAVDVLIKDLQNLLNDLKQELLNIVNNDYNDFIKLGKSIDGGMDLINSILGELKDFSRSCGSAKLHLETSTNNVDHALNTKAKLIQVKNTIKLCVLITSQLDNFEKLLNSDENLYHETGRSASEHVKYLTTSYLSINRLYQVLTKSEVNSQYVTGLKVRVVNLGSEYRNYLNELVNSYKEDKLRNKDVLLELMRIYKVIGHEGDFLKLIKKN</sequence>
<proteinExistence type="inferred from homology"/>
<evidence type="ECO:0000256" key="6">
    <source>
        <dbReference type="ARBA" id="ARBA00023034"/>
    </source>
</evidence>
<keyword evidence="6" id="KW-0333">Golgi apparatus</keyword>
<dbReference type="PANTHER" id="PTHR12961">
    <property type="entry name" value="CONSERVED OLIGOMERIC GOLGI COMPLEX COMPONENT 2"/>
    <property type="match status" value="1"/>
</dbReference>
<dbReference type="Proteomes" id="UP001497600">
    <property type="component" value="Chromosome E"/>
</dbReference>
<organism evidence="10 11">
    <name type="scientific">[Candida] anglica</name>
    <dbReference type="NCBI Taxonomy" id="148631"/>
    <lineage>
        <taxon>Eukaryota</taxon>
        <taxon>Fungi</taxon>
        <taxon>Dikarya</taxon>
        <taxon>Ascomycota</taxon>
        <taxon>Saccharomycotina</taxon>
        <taxon>Pichiomycetes</taxon>
        <taxon>Debaryomycetaceae</taxon>
        <taxon>Kurtzmaniella</taxon>
    </lineage>
</organism>
<dbReference type="Pfam" id="PF06148">
    <property type="entry name" value="COG2_N"/>
    <property type="match status" value="1"/>
</dbReference>
<evidence type="ECO:0000256" key="3">
    <source>
        <dbReference type="ARBA" id="ARBA00020977"/>
    </source>
</evidence>
<comment type="subcellular location">
    <subcellularLocation>
        <location evidence="1">Golgi apparatus membrane</location>
        <topology evidence="1">Peripheral membrane protein</topology>
    </subcellularLocation>
</comment>
<evidence type="ECO:0000256" key="7">
    <source>
        <dbReference type="ARBA" id="ARBA00023136"/>
    </source>
</evidence>
<dbReference type="PANTHER" id="PTHR12961:SF0">
    <property type="entry name" value="CONSERVED OLIGOMERIC GOLGI COMPLEX SUBUNIT 2"/>
    <property type="match status" value="1"/>
</dbReference>
<evidence type="ECO:0000256" key="8">
    <source>
        <dbReference type="ARBA" id="ARBA00031344"/>
    </source>
</evidence>
<dbReference type="InterPro" id="IPR024602">
    <property type="entry name" value="COG_su2_N"/>
</dbReference>
<evidence type="ECO:0000256" key="2">
    <source>
        <dbReference type="ARBA" id="ARBA00007603"/>
    </source>
</evidence>
<evidence type="ECO:0000259" key="9">
    <source>
        <dbReference type="Pfam" id="PF06148"/>
    </source>
</evidence>